<feature type="non-terminal residue" evidence="3">
    <location>
        <position position="1"/>
    </location>
</feature>
<feature type="compositionally biased region" description="Low complexity" evidence="1">
    <location>
        <begin position="140"/>
        <end position="150"/>
    </location>
</feature>
<dbReference type="Proteomes" id="UP000223527">
    <property type="component" value="Unassembled WGS sequence"/>
</dbReference>
<dbReference type="CDD" id="cd01948">
    <property type="entry name" value="EAL"/>
    <property type="match status" value="1"/>
</dbReference>
<feature type="domain" description="EAL" evidence="2">
    <location>
        <begin position="1"/>
        <end position="140"/>
    </location>
</feature>
<feature type="region of interest" description="Disordered" evidence="1">
    <location>
        <begin position="140"/>
        <end position="162"/>
    </location>
</feature>
<keyword evidence="4" id="KW-1185">Reference proteome</keyword>
<evidence type="ECO:0000256" key="1">
    <source>
        <dbReference type="SAM" id="MobiDB-lite"/>
    </source>
</evidence>
<protein>
    <submittedName>
        <fullName evidence="3">Diguanylate cyclase</fullName>
    </submittedName>
</protein>
<dbReference type="SUPFAM" id="SSF141868">
    <property type="entry name" value="EAL domain-like"/>
    <property type="match status" value="1"/>
</dbReference>
<accession>A0A2C7ACX6</accession>
<dbReference type="SMART" id="SM00052">
    <property type="entry name" value="EAL"/>
    <property type="match status" value="1"/>
</dbReference>
<sequence>HGLPPGALELELTENIALRQDRVEMLAPLRQLRAWGVGIAFDDFGTGYASLTTLQSFPVTRLKIDRSFISGLPQDAHDAAIVEAVLELARRFGLEVVAEGVESAAQEAFLAARGCGEGQGYLYGRPMPGAAFLAAAQAGAAPGSTAPGRTAPDRTELGPGGA</sequence>
<dbReference type="InterPro" id="IPR052155">
    <property type="entry name" value="Biofilm_reg_signaling"/>
</dbReference>
<dbReference type="InterPro" id="IPR035919">
    <property type="entry name" value="EAL_sf"/>
</dbReference>
<dbReference type="RefSeq" id="WP_141563111.1">
    <property type="nucleotide sequence ID" value="NZ_PDNU01000010.1"/>
</dbReference>
<evidence type="ECO:0000313" key="4">
    <source>
        <dbReference type="Proteomes" id="UP000223527"/>
    </source>
</evidence>
<evidence type="ECO:0000313" key="3">
    <source>
        <dbReference type="EMBL" id="PHK95523.1"/>
    </source>
</evidence>
<evidence type="ECO:0000259" key="2">
    <source>
        <dbReference type="PROSITE" id="PS50883"/>
    </source>
</evidence>
<proteinExistence type="predicted"/>
<dbReference type="PANTHER" id="PTHR44757">
    <property type="entry name" value="DIGUANYLATE CYCLASE DGCP"/>
    <property type="match status" value="1"/>
</dbReference>
<comment type="caution">
    <text evidence="3">The sequence shown here is derived from an EMBL/GenBank/DDBJ whole genome shotgun (WGS) entry which is preliminary data.</text>
</comment>
<dbReference type="AlphaFoldDB" id="A0A2C7ACX6"/>
<dbReference type="EMBL" id="PDNU01000010">
    <property type="protein sequence ID" value="PHK95523.1"/>
    <property type="molecule type" value="Genomic_DNA"/>
</dbReference>
<dbReference type="OrthoDB" id="7251575at2"/>
<name>A0A2C7ACX6_9PROT</name>
<dbReference type="PROSITE" id="PS50883">
    <property type="entry name" value="EAL"/>
    <property type="match status" value="1"/>
</dbReference>
<dbReference type="InterPro" id="IPR001633">
    <property type="entry name" value="EAL_dom"/>
</dbReference>
<reference evidence="3 4" key="1">
    <citation type="submission" date="2017-10" db="EMBL/GenBank/DDBJ databases">
        <authorList>
            <person name="Banno H."/>
            <person name="Chua N.-H."/>
        </authorList>
    </citation>
    <scope>NUCLEOTIDE SEQUENCE [LARGE SCALE GENOMIC DNA]</scope>
    <source>
        <strain evidence="3 4">YW11</strain>
    </source>
</reference>
<organism evidence="3 4">
    <name type="scientific">Teichococcus rhizosphaerae</name>
    <dbReference type="NCBI Taxonomy" id="1335062"/>
    <lineage>
        <taxon>Bacteria</taxon>
        <taxon>Pseudomonadati</taxon>
        <taxon>Pseudomonadota</taxon>
        <taxon>Alphaproteobacteria</taxon>
        <taxon>Acetobacterales</taxon>
        <taxon>Roseomonadaceae</taxon>
        <taxon>Roseomonas</taxon>
    </lineage>
</organism>
<dbReference type="Pfam" id="PF00563">
    <property type="entry name" value="EAL"/>
    <property type="match status" value="1"/>
</dbReference>
<gene>
    <name evidence="3" type="ORF">CR162_08565</name>
</gene>
<dbReference type="Gene3D" id="3.20.20.450">
    <property type="entry name" value="EAL domain"/>
    <property type="match status" value="1"/>
</dbReference>
<dbReference type="PANTHER" id="PTHR44757:SF2">
    <property type="entry name" value="BIOFILM ARCHITECTURE MAINTENANCE PROTEIN MBAA"/>
    <property type="match status" value="1"/>
</dbReference>